<dbReference type="OrthoDB" id="10266334at2759"/>
<dbReference type="RefSeq" id="XP_009050512.1">
    <property type="nucleotide sequence ID" value="XM_009052264.1"/>
</dbReference>
<accession>V4AV91</accession>
<evidence type="ECO:0000313" key="2">
    <source>
        <dbReference type="Proteomes" id="UP000030746"/>
    </source>
</evidence>
<evidence type="ECO:0008006" key="3">
    <source>
        <dbReference type="Google" id="ProtNLM"/>
    </source>
</evidence>
<dbReference type="HOGENOM" id="CLU_056251_0_0_1"/>
<dbReference type="Proteomes" id="UP000030746">
    <property type="component" value="Unassembled WGS sequence"/>
</dbReference>
<organism evidence="1 2">
    <name type="scientific">Lottia gigantea</name>
    <name type="common">Giant owl limpet</name>
    <dbReference type="NCBI Taxonomy" id="225164"/>
    <lineage>
        <taxon>Eukaryota</taxon>
        <taxon>Metazoa</taxon>
        <taxon>Spiralia</taxon>
        <taxon>Lophotrochozoa</taxon>
        <taxon>Mollusca</taxon>
        <taxon>Gastropoda</taxon>
        <taxon>Patellogastropoda</taxon>
        <taxon>Lottioidea</taxon>
        <taxon>Lottiidae</taxon>
        <taxon>Lottia</taxon>
    </lineage>
</organism>
<dbReference type="GeneID" id="20248521"/>
<dbReference type="KEGG" id="lgi:LOTGIDRAFT_231232"/>
<sequence length="404" mass="47323">MTVGWQILEVGDQALIYSHDGIARIEDGPKRLFLWREKFQKLRKYSASQNQYLSLHYRNGQVEHVRGPEFRFLNPITYTDIKIKECTSLDANEAVVVYKQDESTTNRYVLYGPTLFMPAANEWLHEFVWHGTDPKSKTNMIPNADRFTKLKIIPDQFYYNVDEVRTADDALIRVKLMMFYELVDVDLMLNSTKDPKADFINCLCADVVAFASKQTYINFINTSDLLNELKTYPQLLERCKAIGYSVTKVVFRGYFTHDKLQKMHDWAIGKRTDLKLKFEEEKQNQELIDIKLQNEMDRIKQEQSMEISALEHQHDLELSNHIHSLELEKKLHEEKLSKYKQETIAELTYKNNQKIKEVNHVQQLSKLGVDLTQYLTSQKSRPNSITNIIATDNNTPVLHLHQNN</sequence>
<reference evidence="1 2" key="1">
    <citation type="journal article" date="2013" name="Nature">
        <title>Insights into bilaterian evolution from three spiralian genomes.</title>
        <authorList>
            <person name="Simakov O."/>
            <person name="Marletaz F."/>
            <person name="Cho S.J."/>
            <person name="Edsinger-Gonzales E."/>
            <person name="Havlak P."/>
            <person name="Hellsten U."/>
            <person name="Kuo D.H."/>
            <person name="Larsson T."/>
            <person name="Lv J."/>
            <person name="Arendt D."/>
            <person name="Savage R."/>
            <person name="Osoegawa K."/>
            <person name="de Jong P."/>
            <person name="Grimwood J."/>
            <person name="Chapman J.A."/>
            <person name="Shapiro H."/>
            <person name="Aerts A."/>
            <person name="Otillar R.P."/>
            <person name="Terry A.Y."/>
            <person name="Boore J.L."/>
            <person name="Grigoriev I.V."/>
            <person name="Lindberg D.R."/>
            <person name="Seaver E.C."/>
            <person name="Weisblat D.A."/>
            <person name="Putnam N.H."/>
            <person name="Rokhsar D.S."/>
        </authorList>
    </citation>
    <scope>NUCLEOTIDE SEQUENCE [LARGE SCALE GENOMIC DNA]</scope>
</reference>
<keyword evidence="2" id="KW-1185">Reference proteome</keyword>
<dbReference type="CTD" id="20248521"/>
<dbReference type="EMBL" id="KB201205">
    <property type="protein sequence ID" value="ESO98885.1"/>
    <property type="molecule type" value="Genomic_DNA"/>
</dbReference>
<evidence type="ECO:0000313" key="1">
    <source>
        <dbReference type="EMBL" id="ESO98885.1"/>
    </source>
</evidence>
<dbReference type="OMA" id="FINCVCA"/>
<protein>
    <recommendedName>
        <fullName evidence="3">Band 7 domain-containing protein</fullName>
    </recommendedName>
</protein>
<gene>
    <name evidence="1" type="ORF">LOTGIDRAFT_231232</name>
</gene>
<dbReference type="AlphaFoldDB" id="V4AV91"/>
<proteinExistence type="predicted"/>
<name>V4AV91_LOTGI</name>